<evidence type="ECO:0000313" key="3">
    <source>
        <dbReference type="EMBL" id="KAK9295408.1"/>
    </source>
</evidence>
<sequence>MIKIYLECSIESPMNDVLWYPYCKVVESKFLYDILNIFLHVFPAFLMDIVLKLRGKKPMMMKFNMYYNQLLTTLTYFTTHEWTFRRDNVYKMAEDIKVLKDSSNVNLDLRDMDWKKYLTYYHMGLTKFILKEKSDPVNAARRLSLFYWIHKITQILGAVVLLAIILFITC</sequence>
<dbReference type="EMBL" id="JAWNGG020000264">
    <property type="protein sequence ID" value="KAK9295408.1"/>
    <property type="molecule type" value="Genomic_DNA"/>
</dbReference>
<name>A0AAW0ZFL9_9HYME</name>
<keyword evidence="4" id="KW-1185">Reference proteome</keyword>
<dbReference type="InterPro" id="IPR033640">
    <property type="entry name" value="FAR_C"/>
</dbReference>
<evidence type="ECO:0000256" key="1">
    <source>
        <dbReference type="SAM" id="Phobius"/>
    </source>
</evidence>
<feature type="domain" description="Fatty acyl-CoA reductase C-terminal" evidence="2">
    <location>
        <begin position="39"/>
        <end position="132"/>
    </location>
</feature>
<dbReference type="GO" id="GO:0080019">
    <property type="term" value="F:alcohol-forming very long-chain fatty acyl-CoA reductase activity"/>
    <property type="evidence" value="ECO:0007669"/>
    <property type="project" value="InterPro"/>
</dbReference>
<gene>
    <name evidence="3" type="ORF">QLX08_010263</name>
</gene>
<comment type="caution">
    <text evidence="3">The sequence shown here is derived from an EMBL/GenBank/DDBJ whole genome shotgun (WGS) entry which is preliminary data.</text>
</comment>
<protein>
    <recommendedName>
        <fullName evidence="2">Fatty acyl-CoA reductase C-terminal domain-containing protein</fullName>
    </recommendedName>
</protein>
<dbReference type="Proteomes" id="UP001432146">
    <property type="component" value="Unassembled WGS sequence"/>
</dbReference>
<dbReference type="GO" id="GO:0005777">
    <property type="term" value="C:peroxisome"/>
    <property type="evidence" value="ECO:0007669"/>
    <property type="project" value="TreeGrafter"/>
</dbReference>
<dbReference type="AlphaFoldDB" id="A0AAW0ZFL9"/>
<dbReference type="GO" id="GO:0035336">
    <property type="term" value="P:long-chain fatty-acyl-CoA metabolic process"/>
    <property type="evidence" value="ECO:0007669"/>
    <property type="project" value="TreeGrafter"/>
</dbReference>
<keyword evidence="1" id="KW-0812">Transmembrane</keyword>
<dbReference type="InterPro" id="IPR026055">
    <property type="entry name" value="FAR"/>
</dbReference>
<dbReference type="PANTHER" id="PTHR11011">
    <property type="entry name" value="MALE STERILITY PROTEIN 2-RELATED"/>
    <property type="match status" value="1"/>
</dbReference>
<keyword evidence="1" id="KW-1133">Transmembrane helix</keyword>
<dbReference type="PANTHER" id="PTHR11011:SF116">
    <property type="entry name" value="FATTY ACYL-COA REDUCTASE CG5065-RELATED"/>
    <property type="match status" value="1"/>
</dbReference>
<feature type="transmembrane region" description="Helical" evidence="1">
    <location>
        <begin position="145"/>
        <end position="168"/>
    </location>
</feature>
<proteinExistence type="predicted"/>
<keyword evidence="1" id="KW-0472">Membrane</keyword>
<feature type="transmembrane region" description="Helical" evidence="1">
    <location>
        <begin position="30"/>
        <end position="51"/>
    </location>
</feature>
<dbReference type="Pfam" id="PF03015">
    <property type="entry name" value="Sterile"/>
    <property type="match status" value="1"/>
</dbReference>
<dbReference type="CDD" id="cd09071">
    <property type="entry name" value="FAR_C"/>
    <property type="match status" value="1"/>
</dbReference>
<reference evidence="3 4" key="1">
    <citation type="submission" date="2024-05" db="EMBL/GenBank/DDBJ databases">
        <title>The nuclear and mitochondrial genome assemblies of Tetragonisca angustula (Apidae: Meliponini), a tiny yet remarkable pollinator in the Neotropics.</title>
        <authorList>
            <person name="Ferrari R."/>
            <person name="Ricardo P.C."/>
            <person name="Dias F.C."/>
            <person name="Araujo N.S."/>
            <person name="Soares D.O."/>
            <person name="Zhou Q.-S."/>
            <person name="Zhu C.-D."/>
            <person name="Coutinho L."/>
            <person name="Airas M.C."/>
            <person name="Batista T.M."/>
        </authorList>
    </citation>
    <scope>NUCLEOTIDE SEQUENCE [LARGE SCALE GENOMIC DNA]</scope>
    <source>
        <strain evidence="3">ASF017062</strain>
        <tissue evidence="3">Abdomen</tissue>
    </source>
</reference>
<organism evidence="3 4">
    <name type="scientific">Tetragonisca angustula</name>
    <dbReference type="NCBI Taxonomy" id="166442"/>
    <lineage>
        <taxon>Eukaryota</taxon>
        <taxon>Metazoa</taxon>
        <taxon>Ecdysozoa</taxon>
        <taxon>Arthropoda</taxon>
        <taxon>Hexapoda</taxon>
        <taxon>Insecta</taxon>
        <taxon>Pterygota</taxon>
        <taxon>Neoptera</taxon>
        <taxon>Endopterygota</taxon>
        <taxon>Hymenoptera</taxon>
        <taxon>Apocrita</taxon>
        <taxon>Aculeata</taxon>
        <taxon>Apoidea</taxon>
        <taxon>Anthophila</taxon>
        <taxon>Apidae</taxon>
        <taxon>Tetragonisca</taxon>
    </lineage>
</organism>
<accession>A0AAW0ZFL9</accession>
<evidence type="ECO:0000313" key="4">
    <source>
        <dbReference type="Proteomes" id="UP001432146"/>
    </source>
</evidence>
<evidence type="ECO:0000259" key="2">
    <source>
        <dbReference type="Pfam" id="PF03015"/>
    </source>
</evidence>